<reference evidence="2 3" key="1">
    <citation type="submission" date="2016-03" db="EMBL/GenBank/DDBJ databases">
        <title>EvidentialGene: Evidence-directed Construction of Genes on Genomes.</title>
        <authorList>
            <person name="Gilbert D.G."/>
            <person name="Choi J.-H."/>
            <person name="Mockaitis K."/>
            <person name="Colbourne J."/>
            <person name="Pfrender M."/>
        </authorList>
    </citation>
    <scope>NUCLEOTIDE SEQUENCE [LARGE SCALE GENOMIC DNA]</scope>
    <source>
        <strain evidence="2 3">Xinb3</strain>
        <tissue evidence="2">Complete organism</tissue>
    </source>
</reference>
<dbReference type="EMBL" id="LRGB01004690">
    <property type="protein sequence ID" value="KZS02317.1"/>
    <property type="molecule type" value="Genomic_DNA"/>
</dbReference>
<feature type="non-terminal residue" evidence="2">
    <location>
        <position position="1"/>
    </location>
</feature>
<name>A0A164JGA9_9CRUS</name>
<accession>A0A164JGA9</accession>
<evidence type="ECO:0000313" key="3">
    <source>
        <dbReference type="Proteomes" id="UP000076858"/>
    </source>
</evidence>
<dbReference type="STRING" id="35525.A0A164JGA9"/>
<organism evidence="2 3">
    <name type="scientific">Daphnia magna</name>
    <dbReference type="NCBI Taxonomy" id="35525"/>
    <lineage>
        <taxon>Eukaryota</taxon>
        <taxon>Metazoa</taxon>
        <taxon>Ecdysozoa</taxon>
        <taxon>Arthropoda</taxon>
        <taxon>Crustacea</taxon>
        <taxon>Branchiopoda</taxon>
        <taxon>Diplostraca</taxon>
        <taxon>Cladocera</taxon>
        <taxon>Anomopoda</taxon>
        <taxon>Daphniidae</taxon>
        <taxon>Daphnia</taxon>
    </lineage>
</organism>
<dbReference type="Proteomes" id="UP000076858">
    <property type="component" value="Unassembled WGS sequence"/>
</dbReference>
<gene>
    <name evidence="2" type="ORF">APZ42_000691</name>
</gene>
<feature type="region of interest" description="Disordered" evidence="1">
    <location>
        <begin position="91"/>
        <end position="112"/>
    </location>
</feature>
<proteinExistence type="predicted"/>
<feature type="non-terminal residue" evidence="2">
    <location>
        <position position="112"/>
    </location>
</feature>
<feature type="compositionally biased region" description="Basic and acidic residues" evidence="1">
    <location>
        <begin position="91"/>
        <end position="101"/>
    </location>
</feature>
<feature type="region of interest" description="Disordered" evidence="1">
    <location>
        <begin position="25"/>
        <end position="49"/>
    </location>
</feature>
<comment type="caution">
    <text evidence="2">The sequence shown here is derived from an EMBL/GenBank/DDBJ whole genome shotgun (WGS) entry which is preliminary data.</text>
</comment>
<evidence type="ECO:0000313" key="2">
    <source>
        <dbReference type="EMBL" id="KZS02317.1"/>
    </source>
</evidence>
<dbReference type="OrthoDB" id="20799at2759"/>
<feature type="compositionally biased region" description="Basic and acidic residues" evidence="1">
    <location>
        <begin position="39"/>
        <end position="49"/>
    </location>
</feature>
<dbReference type="AlphaFoldDB" id="A0A164JGA9"/>
<keyword evidence="3" id="KW-1185">Reference proteome</keyword>
<protein>
    <submittedName>
        <fullName evidence="2">Uncharacterized protein</fullName>
    </submittedName>
</protein>
<evidence type="ECO:0000256" key="1">
    <source>
        <dbReference type="SAM" id="MobiDB-lite"/>
    </source>
</evidence>
<sequence>DKKPKDLIRAIGKLDKNDWQLSALEKKKIEENQTPGGLKDPHDNKVPKWNRDAFTDKFEAINRRIHGLPVEAINEKHSNLERNMKQLDRKLKEGSVLDTGHRGSNKVSAMAQ</sequence>